<feature type="transmembrane region" description="Helical" evidence="1">
    <location>
        <begin position="20"/>
        <end position="39"/>
    </location>
</feature>
<dbReference type="RefSeq" id="WP_097041281.1">
    <property type="nucleotide sequence ID" value="NZ_OBEK01000002.1"/>
</dbReference>
<dbReference type="Proteomes" id="UP000219356">
    <property type="component" value="Unassembled WGS sequence"/>
</dbReference>
<keyword evidence="3" id="KW-1185">Reference proteome</keyword>
<dbReference type="NCBIfam" id="NF033880">
    <property type="entry name" value="Prli42"/>
    <property type="match status" value="1"/>
</dbReference>
<protein>
    <recommendedName>
        <fullName evidence="4">DUF4044 domain-containing protein</fullName>
    </recommendedName>
</protein>
<dbReference type="AlphaFoldDB" id="A0A285NMS3"/>
<proteinExistence type="predicted"/>
<keyword evidence="1" id="KW-1133">Transmembrane helix</keyword>
<evidence type="ECO:0000256" key="1">
    <source>
        <dbReference type="SAM" id="Phobius"/>
    </source>
</evidence>
<dbReference type="InterPro" id="IPR049722">
    <property type="entry name" value="Prli42-like"/>
</dbReference>
<dbReference type="OrthoDB" id="9930300at2"/>
<evidence type="ECO:0008006" key="4">
    <source>
        <dbReference type="Google" id="ProtNLM"/>
    </source>
</evidence>
<evidence type="ECO:0000313" key="3">
    <source>
        <dbReference type="Proteomes" id="UP000219356"/>
    </source>
</evidence>
<evidence type="ECO:0000313" key="2">
    <source>
        <dbReference type="EMBL" id="SNZ10528.1"/>
    </source>
</evidence>
<reference evidence="3" key="1">
    <citation type="submission" date="2017-09" db="EMBL/GenBank/DDBJ databases">
        <authorList>
            <person name="Varghese N."/>
            <person name="Submissions S."/>
        </authorList>
    </citation>
    <scope>NUCLEOTIDE SEQUENCE [LARGE SCALE GENOMIC DNA]</scope>
    <source>
        <strain evidence="3">CGMCC 1.8913</strain>
    </source>
</reference>
<dbReference type="EMBL" id="OBEK01000002">
    <property type="protein sequence ID" value="SNZ10528.1"/>
    <property type="molecule type" value="Genomic_DNA"/>
</dbReference>
<sequence>MANQKKKRSKQSIAMKFMVYLMIFTMLISTLAITMSYFVF</sequence>
<gene>
    <name evidence="2" type="ORF">SAMN05421503_1781</name>
</gene>
<organism evidence="2 3">
    <name type="scientific">Terribacillus aidingensis</name>
    <dbReference type="NCBI Taxonomy" id="586416"/>
    <lineage>
        <taxon>Bacteria</taxon>
        <taxon>Bacillati</taxon>
        <taxon>Bacillota</taxon>
        <taxon>Bacilli</taxon>
        <taxon>Bacillales</taxon>
        <taxon>Bacillaceae</taxon>
        <taxon>Terribacillus</taxon>
    </lineage>
</organism>
<keyword evidence="1" id="KW-0812">Transmembrane</keyword>
<name>A0A285NMS3_9BACI</name>
<keyword evidence="1" id="KW-0472">Membrane</keyword>
<accession>A0A285NMS3</accession>